<dbReference type="NCBIfam" id="NF007752">
    <property type="entry name" value="PRK10433.1"/>
    <property type="match status" value="1"/>
</dbReference>
<dbReference type="SUPFAM" id="SSF75217">
    <property type="entry name" value="alpha/beta knot"/>
    <property type="match status" value="1"/>
</dbReference>
<evidence type="ECO:0000313" key="8">
    <source>
        <dbReference type="Proteomes" id="UP001597048"/>
    </source>
</evidence>
<dbReference type="EMBL" id="JBHTJS010000012">
    <property type="protein sequence ID" value="MFD1007417.1"/>
    <property type="molecule type" value="Genomic_DNA"/>
</dbReference>
<dbReference type="RefSeq" id="WP_379557340.1">
    <property type="nucleotide sequence ID" value="NZ_JBHTJS010000012.1"/>
</dbReference>
<keyword evidence="3 7" id="KW-0808">Transferase</keyword>
<comment type="subcellular location">
    <subcellularLocation>
        <location evidence="5">Cytoplasm</location>
    </subcellularLocation>
</comment>
<name>A0ABW3KI30_9GAMM</name>
<proteinExistence type="inferred from homology"/>
<dbReference type="Proteomes" id="UP001597048">
    <property type="component" value="Unassembled WGS sequence"/>
</dbReference>
<dbReference type="Pfam" id="PF00588">
    <property type="entry name" value="SpoU_methylase"/>
    <property type="match status" value="1"/>
</dbReference>
<dbReference type="InterPro" id="IPR029028">
    <property type="entry name" value="Alpha/beta_knot_MTases"/>
</dbReference>
<comment type="similarity">
    <text evidence="1">Belongs to the class IV-like SAM-binding methyltransferase superfamily. RNA methyltransferase TrmH family.</text>
</comment>
<keyword evidence="8" id="KW-1185">Reference proteome</keyword>
<comment type="subunit">
    <text evidence="5">Homodimer.</text>
</comment>
<dbReference type="GO" id="GO:0032259">
    <property type="term" value="P:methylation"/>
    <property type="evidence" value="ECO:0007669"/>
    <property type="project" value="UniProtKB-KW"/>
</dbReference>
<evidence type="ECO:0000256" key="2">
    <source>
        <dbReference type="ARBA" id="ARBA00022603"/>
    </source>
</evidence>
<keyword evidence="5" id="KW-0819">tRNA processing</keyword>
<dbReference type="CDD" id="cd18093">
    <property type="entry name" value="SpoU-like_TrmJ"/>
    <property type="match status" value="1"/>
</dbReference>
<evidence type="ECO:0000256" key="5">
    <source>
        <dbReference type="RuleBase" id="RU362024"/>
    </source>
</evidence>
<accession>A0ABW3KI30</accession>
<organism evidence="7 8">
    <name type="scientific">Oceanisphaera ostreae</name>
    <dbReference type="NCBI Taxonomy" id="914151"/>
    <lineage>
        <taxon>Bacteria</taxon>
        <taxon>Pseudomonadati</taxon>
        <taxon>Pseudomonadota</taxon>
        <taxon>Gammaproteobacteria</taxon>
        <taxon>Aeromonadales</taxon>
        <taxon>Aeromonadaceae</taxon>
        <taxon>Oceanisphaera</taxon>
    </lineage>
</organism>
<sequence>MQLYFVLKSPARAENVGAAARAMKTMGFSHMRLVSSRVHEEDKAHWVAHGAQEVLDQAEYFDELAPALADMDLVIATTARERGRYRYYLTPQQAIAQVNNKSNQKVALLFGCEESGLSNDDLALADIISYLPLKVSYPSLNLGQAIMLYAYEFSQGLSEQTVDKTSVQPENSQLRLLQHKTEQLFDKVGISQQEKLAEWVSDRLPMLEQRDLNLLHLLYKDLERALSNNKGS</sequence>
<dbReference type="PANTHER" id="PTHR42786:SF1">
    <property type="entry name" value="TRNA (CYTIDINE_URIDINE-2'-O-)-METHYLTRANSFERASE TRMJ"/>
    <property type="match status" value="1"/>
</dbReference>
<dbReference type="PANTHER" id="PTHR42786">
    <property type="entry name" value="TRNA/RRNA METHYLTRANSFERASE"/>
    <property type="match status" value="1"/>
</dbReference>
<keyword evidence="4 5" id="KW-0949">S-adenosyl-L-methionine</keyword>
<evidence type="ECO:0000256" key="1">
    <source>
        <dbReference type="ARBA" id="ARBA00007228"/>
    </source>
</evidence>
<comment type="catalytic activity">
    <reaction evidence="5">
        <text>cytidine(32) in tRNA + S-adenosyl-L-methionine = 2'-O-methylcytidine(32) in tRNA + S-adenosyl-L-homocysteine + H(+)</text>
        <dbReference type="Rhea" id="RHEA:42932"/>
        <dbReference type="Rhea" id="RHEA-COMP:10288"/>
        <dbReference type="Rhea" id="RHEA-COMP:10289"/>
        <dbReference type="ChEBI" id="CHEBI:15378"/>
        <dbReference type="ChEBI" id="CHEBI:57856"/>
        <dbReference type="ChEBI" id="CHEBI:59789"/>
        <dbReference type="ChEBI" id="CHEBI:74495"/>
        <dbReference type="ChEBI" id="CHEBI:82748"/>
        <dbReference type="EC" id="2.1.1.200"/>
    </reaction>
</comment>
<dbReference type="NCBIfam" id="TIGR00050">
    <property type="entry name" value="rRNA_methyl_1"/>
    <property type="match status" value="1"/>
</dbReference>
<keyword evidence="5" id="KW-0963">Cytoplasm</keyword>
<dbReference type="Gene3D" id="3.40.1280.10">
    <property type="match status" value="1"/>
</dbReference>
<evidence type="ECO:0000259" key="6">
    <source>
        <dbReference type="Pfam" id="PF00588"/>
    </source>
</evidence>
<feature type="domain" description="tRNA/rRNA methyltransferase SpoU type" evidence="6">
    <location>
        <begin position="3"/>
        <end position="151"/>
    </location>
</feature>
<dbReference type="GO" id="GO:0008168">
    <property type="term" value="F:methyltransferase activity"/>
    <property type="evidence" value="ECO:0007669"/>
    <property type="project" value="UniProtKB-KW"/>
</dbReference>
<protein>
    <recommendedName>
        <fullName evidence="5">tRNA (cytidine/uridine-2'-O-)-methyltransferase TrmJ</fullName>
        <ecNumber evidence="5">2.1.1.200</ecNumber>
    </recommendedName>
    <alternativeName>
        <fullName evidence="5">tRNA (cytidine(32)/uridine(32)-2'-O)-methyltransferase</fullName>
    </alternativeName>
    <alternativeName>
        <fullName evidence="5">tRNA Cm32/Um32 methyltransferase</fullName>
    </alternativeName>
</protein>
<reference evidence="8" key="1">
    <citation type="journal article" date="2019" name="Int. J. Syst. Evol. Microbiol.">
        <title>The Global Catalogue of Microorganisms (GCM) 10K type strain sequencing project: providing services to taxonomists for standard genome sequencing and annotation.</title>
        <authorList>
            <consortium name="The Broad Institute Genomics Platform"/>
            <consortium name="The Broad Institute Genome Sequencing Center for Infectious Disease"/>
            <person name="Wu L."/>
            <person name="Ma J."/>
        </authorList>
    </citation>
    <scope>NUCLEOTIDE SEQUENCE [LARGE SCALE GENOMIC DNA]</scope>
    <source>
        <strain evidence="8">CCUG 60525</strain>
    </source>
</reference>
<dbReference type="EC" id="2.1.1.200" evidence="5"/>
<keyword evidence="2 5" id="KW-0489">Methyltransferase</keyword>
<comment type="catalytic activity">
    <reaction evidence="5">
        <text>uridine(32) in tRNA + S-adenosyl-L-methionine = 2'-O-methyluridine(32) in tRNA + S-adenosyl-L-homocysteine + H(+)</text>
        <dbReference type="Rhea" id="RHEA:42936"/>
        <dbReference type="Rhea" id="RHEA-COMP:10107"/>
        <dbReference type="Rhea" id="RHEA-COMP:10290"/>
        <dbReference type="ChEBI" id="CHEBI:15378"/>
        <dbReference type="ChEBI" id="CHEBI:57856"/>
        <dbReference type="ChEBI" id="CHEBI:59789"/>
        <dbReference type="ChEBI" id="CHEBI:65315"/>
        <dbReference type="ChEBI" id="CHEBI:74478"/>
        <dbReference type="EC" id="2.1.1.200"/>
    </reaction>
</comment>
<comment type="function">
    <text evidence="5">Catalyzes the formation of 2'O-methylated cytidine (Cm32) or 2'O-methylated uridine (Um32) at position 32 in tRNA.</text>
</comment>
<dbReference type="PIRSF" id="PIRSF004808">
    <property type="entry name" value="LasT"/>
    <property type="match status" value="1"/>
</dbReference>
<evidence type="ECO:0000256" key="3">
    <source>
        <dbReference type="ARBA" id="ARBA00022679"/>
    </source>
</evidence>
<evidence type="ECO:0000256" key="4">
    <source>
        <dbReference type="ARBA" id="ARBA00022691"/>
    </source>
</evidence>
<comment type="caution">
    <text evidence="7">The sequence shown here is derived from an EMBL/GenBank/DDBJ whole genome shotgun (WGS) entry which is preliminary data.</text>
</comment>
<dbReference type="InterPro" id="IPR001537">
    <property type="entry name" value="SpoU_MeTrfase"/>
</dbReference>
<dbReference type="InterPro" id="IPR029026">
    <property type="entry name" value="tRNA_m1G_MTases_N"/>
</dbReference>
<evidence type="ECO:0000313" key="7">
    <source>
        <dbReference type="EMBL" id="MFD1007417.1"/>
    </source>
</evidence>
<dbReference type="InterPro" id="IPR004384">
    <property type="entry name" value="RNA_MeTrfase_TrmJ/LasT"/>
</dbReference>
<gene>
    <name evidence="5" type="primary">trmJ</name>
    <name evidence="7" type="ORF">ACFQ1C_04490</name>
</gene>